<evidence type="ECO:0000259" key="2">
    <source>
        <dbReference type="Pfam" id="PF01757"/>
    </source>
</evidence>
<keyword evidence="4" id="KW-1185">Reference proteome</keyword>
<organism evidence="3 4">
    <name type="scientific">Salinarimonas soli</name>
    <dbReference type="NCBI Taxonomy" id="1638099"/>
    <lineage>
        <taxon>Bacteria</taxon>
        <taxon>Pseudomonadati</taxon>
        <taxon>Pseudomonadota</taxon>
        <taxon>Alphaproteobacteria</taxon>
        <taxon>Hyphomicrobiales</taxon>
        <taxon>Salinarimonadaceae</taxon>
        <taxon>Salinarimonas</taxon>
    </lineage>
</organism>
<feature type="transmembrane region" description="Helical" evidence="1">
    <location>
        <begin position="248"/>
        <end position="266"/>
    </location>
</feature>
<feature type="transmembrane region" description="Helical" evidence="1">
    <location>
        <begin position="80"/>
        <end position="102"/>
    </location>
</feature>
<proteinExistence type="predicted"/>
<reference evidence="3 4" key="2">
    <citation type="submission" date="2019-09" db="EMBL/GenBank/DDBJ databases">
        <authorList>
            <person name="Jin C."/>
        </authorList>
    </citation>
    <scope>NUCLEOTIDE SEQUENCE [LARGE SCALE GENOMIC DNA]</scope>
    <source>
        <strain evidence="3 4">BN140002</strain>
    </source>
</reference>
<evidence type="ECO:0000256" key="1">
    <source>
        <dbReference type="SAM" id="Phobius"/>
    </source>
</evidence>
<reference evidence="3 4" key="1">
    <citation type="submission" date="2019-09" db="EMBL/GenBank/DDBJ databases">
        <title>Salinarimonas rosea gen. nov., sp. nov., a new member of the a-2 subgroup of the Proteobacteria.</title>
        <authorList>
            <person name="Liu J."/>
        </authorList>
    </citation>
    <scope>NUCLEOTIDE SEQUENCE [LARGE SCALE GENOMIC DNA]</scope>
    <source>
        <strain evidence="3 4">BN140002</strain>
    </source>
</reference>
<comment type="caution">
    <text evidence="3">The sequence shown here is derived from an EMBL/GenBank/DDBJ whole genome shotgun (WGS) entry which is preliminary data.</text>
</comment>
<dbReference type="GO" id="GO:0016020">
    <property type="term" value="C:membrane"/>
    <property type="evidence" value="ECO:0007669"/>
    <property type="project" value="TreeGrafter"/>
</dbReference>
<protein>
    <submittedName>
        <fullName evidence="3">Acyltransferase</fullName>
    </submittedName>
</protein>
<dbReference type="EMBL" id="VUOA01000043">
    <property type="protein sequence ID" value="KAA2234780.1"/>
    <property type="molecule type" value="Genomic_DNA"/>
</dbReference>
<keyword evidence="1" id="KW-1133">Transmembrane helix</keyword>
<dbReference type="InterPro" id="IPR050879">
    <property type="entry name" value="Acyltransferase_3"/>
</dbReference>
<feature type="transmembrane region" description="Helical" evidence="1">
    <location>
        <begin position="286"/>
        <end position="303"/>
    </location>
</feature>
<dbReference type="AlphaFoldDB" id="A0A5B2V8J4"/>
<dbReference type="GO" id="GO:0016747">
    <property type="term" value="F:acyltransferase activity, transferring groups other than amino-acyl groups"/>
    <property type="evidence" value="ECO:0007669"/>
    <property type="project" value="InterPro"/>
</dbReference>
<dbReference type="PANTHER" id="PTHR23028:SF53">
    <property type="entry name" value="ACYL_TRANSF_3 DOMAIN-CONTAINING PROTEIN"/>
    <property type="match status" value="1"/>
</dbReference>
<feature type="transmembrane region" description="Helical" evidence="1">
    <location>
        <begin position="309"/>
        <end position="328"/>
    </location>
</feature>
<name>A0A5B2V8J4_9HYPH</name>
<keyword evidence="3" id="KW-0012">Acyltransferase</keyword>
<feature type="domain" description="Acyltransferase 3" evidence="2">
    <location>
        <begin position="10"/>
        <end position="322"/>
    </location>
</feature>
<keyword evidence="1" id="KW-0472">Membrane</keyword>
<sequence>MDYRPLGAYRTLLASLVVMQHVNHIAPVGWTVHHFASGTLSVLAFFSLSGFVITEAAEKLYRGRPVAFLINRALRLGPQYLLALAVSMLTVWACSTLAPHYFPSALIHGSPSEMFSVTNVIKNILSIIPGIKAEHPFVPYAWALRVEAIFYFILAGGILISARRPTLGIIGISGGCAALFGMFLAGKAPSMMQNVPYFAFGAVLYWTIRSPSIGRHMILAALFVLSLWTCVTVTLPETFSLAFDPAERLVHVSLFSILLLMPWWLASLPVSPRVAVLDRRIGDLSFPLYLQHFAVIVAVHAALPASYFTVAVVFAASGVLAVIADRVVETPLRLLRDRIRGRALDAAGSPMPMQRLRSSA</sequence>
<dbReference type="InterPro" id="IPR002656">
    <property type="entry name" value="Acyl_transf_3_dom"/>
</dbReference>
<evidence type="ECO:0000313" key="4">
    <source>
        <dbReference type="Proteomes" id="UP000323142"/>
    </source>
</evidence>
<dbReference type="PANTHER" id="PTHR23028">
    <property type="entry name" value="ACETYLTRANSFERASE"/>
    <property type="match status" value="1"/>
</dbReference>
<evidence type="ECO:0000313" key="3">
    <source>
        <dbReference type="EMBL" id="KAA2234780.1"/>
    </source>
</evidence>
<dbReference type="Proteomes" id="UP000323142">
    <property type="component" value="Unassembled WGS sequence"/>
</dbReference>
<feature type="transmembrane region" description="Helical" evidence="1">
    <location>
        <begin position="217"/>
        <end position="236"/>
    </location>
</feature>
<feature type="transmembrane region" description="Helical" evidence="1">
    <location>
        <begin position="32"/>
        <end position="54"/>
    </location>
</feature>
<accession>A0A5B2V8J4</accession>
<feature type="transmembrane region" description="Helical" evidence="1">
    <location>
        <begin position="191"/>
        <end position="208"/>
    </location>
</feature>
<keyword evidence="1" id="KW-0812">Transmembrane</keyword>
<dbReference type="RefSeq" id="WP_149821915.1">
    <property type="nucleotide sequence ID" value="NZ_VUOA01000043.1"/>
</dbReference>
<dbReference type="GO" id="GO:0000271">
    <property type="term" value="P:polysaccharide biosynthetic process"/>
    <property type="evidence" value="ECO:0007669"/>
    <property type="project" value="TreeGrafter"/>
</dbReference>
<feature type="transmembrane region" description="Helical" evidence="1">
    <location>
        <begin position="167"/>
        <end position="185"/>
    </location>
</feature>
<keyword evidence="3" id="KW-0808">Transferase</keyword>
<gene>
    <name evidence="3" type="ORF">F0L46_22795</name>
</gene>
<feature type="transmembrane region" description="Helical" evidence="1">
    <location>
        <begin position="140"/>
        <end position="160"/>
    </location>
</feature>
<dbReference type="OrthoDB" id="9767863at2"/>
<dbReference type="Pfam" id="PF01757">
    <property type="entry name" value="Acyl_transf_3"/>
    <property type="match status" value="1"/>
</dbReference>